<gene>
    <name evidence="2" type="ORF">HJC23_013592</name>
</gene>
<evidence type="ECO:0000256" key="1">
    <source>
        <dbReference type="SAM" id="MobiDB-lite"/>
    </source>
</evidence>
<dbReference type="EMBL" id="JABMIG020000128">
    <property type="protein sequence ID" value="KAL3790420.1"/>
    <property type="molecule type" value="Genomic_DNA"/>
</dbReference>
<name>A0ABD3PQM2_9STRA</name>
<protein>
    <submittedName>
        <fullName evidence="2">Uncharacterized protein</fullName>
    </submittedName>
</protein>
<feature type="compositionally biased region" description="Basic and acidic residues" evidence="1">
    <location>
        <begin position="68"/>
        <end position="77"/>
    </location>
</feature>
<evidence type="ECO:0000313" key="3">
    <source>
        <dbReference type="Proteomes" id="UP001516023"/>
    </source>
</evidence>
<accession>A0ABD3PQM2</accession>
<dbReference type="AlphaFoldDB" id="A0ABD3PQM2"/>
<keyword evidence="3" id="KW-1185">Reference proteome</keyword>
<feature type="region of interest" description="Disordered" evidence="1">
    <location>
        <begin position="58"/>
        <end position="88"/>
    </location>
</feature>
<feature type="compositionally biased region" description="Basic residues" evidence="1">
    <location>
        <begin position="113"/>
        <end position="125"/>
    </location>
</feature>
<feature type="compositionally biased region" description="Gly residues" evidence="1">
    <location>
        <begin position="78"/>
        <end position="88"/>
    </location>
</feature>
<sequence>MKIISPIILPTHTFSLSSHKGKLSLLLQNRRLSPRRSLFSHPPSAGLFADHSHQACVQASRPRGGVEGGERGAERGCRGGGRGGGQGGFFGVFRRFLRRTLQIRPPRSPPRLRQPRRSHGRTRLR</sequence>
<organism evidence="2 3">
    <name type="scientific">Cyclotella cryptica</name>
    <dbReference type="NCBI Taxonomy" id="29204"/>
    <lineage>
        <taxon>Eukaryota</taxon>
        <taxon>Sar</taxon>
        <taxon>Stramenopiles</taxon>
        <taxon>Ochrophyta</taxon>
        <taxon>Bacillariophyta</taxon>
        <taxon>Coscinodiscophyceae</taxon>
        <taxon>Thalassiosirophycidae</taxon>
        <taxon>Stephanodiscales</taxon>
        <taxon>Stephanodiscaceae</taxon>
        <taxon>Cyclotella</taxon>
    </lineage>
</organism>
<feature type="region of interest" description="Disordered" evidence="1">
    <location>
        <begin position="100"/>
        <end position="125"/>
    </location>
</feature>
<proteinExistence type="predicted"/>
<comment type="caution">
    <text evidence="2">The sequence shown here is derived from an EMBL/GenBank/DDBJ whole genome shotgun (WGS) entry which is preliminary data.</text>
</comment>
<evidence type="ECO:0000313" key="2">
    <source>
        <dbReference type="EMBL" id="KAL3790420.1"/>
    </source>
</evidence>
<dbReference type="Proteomes" id="UP001516023">
    <property type="component" value="Unassembled WGS sequence"/>
</dbReference>
<reference evidence="2 3" key="1">
    <citation type="journal article" date="2020" name="G3 (Bethesda)">
        <title>Improved Reference Genome for Cyclotella cryptica CCMP332, a Model for Cell Wall Morphogenesis, Salinity Adaptation, and Lipid Production in Diatoms (Bacillariophyta).</title>
        <authorList>
            <person name="Roberts W.R."/>
            <person name="Downey K.M."/>
            <person name="Ruck E.C."/>
            <person name="Traller J.C."/>
            <person name="Alverson A.J."/>
        </authorList>
    </citation>
    <scope>NUCLEOTIDE SEQUENCE [LARGE SCALE GENOMIC DNA]</scope>
    <source>
        <strain evidence="2 3">CCMP332</strain>
    </source>
</reference>